<evidence type="ECO:0000313" key="2">
    <source>
        <dbReference type="EMBL" id="RKE94589.1"/>
    </source>
</evidence>
<evidence type="ECO:0000256" key="1">
    <source>
        <dbReference type="SAM" id="SignalP"/>
    </source>
</evidence>
<feature type="chain" id="PRO_5019119502" evidence="1">
    <location>
        <begin position="24"/>
        <end position="440"/>
    </location>
</feature>
<accession>A0A420DK50</accession>
<evidence type="ECO:0000313" key="3">
    <source>
        <dbReference type="Proteomes" id="UP000284407"/>
    </source>
</evidence>
<feature type="signal peptide" evidence="1">
    <location>
        <begin position="1"/>
        <end position="23"/>
    </location>
</feature>
<proteinExistence type="predicted"/>
<sequence length="440" mass="45926">MGQCRLKAAAMCASALMLTGCLSDIGGNADATDVVAMQSTSGNTATSNPTHSDKINAESVIIQGLIARRSVLPAGSAYSRVATAVLAANARSAESDLRAAQLRARAASKNWLPSIGPNVSLTSLGAVVANLVVEQVIYDNGRKKGEREFAVADVEVAAVALASDTNSRVRTGLDLYITAVEARETLVLATKSAKDIGHFEWVMQQRVEGGISDSSDLHILRQKLLEIRASQAAAAETAATAIAELNAMAIGDLGDVRGTPDLPVRAGLAQPLSVTQSEAEKIRAIAAAKIDRAGQLPGLVAGGTVGEGSSLGIALQSENLLGLGTGDRLRAIEATSEAAGRRVAQATEDANRKLRKFEGQIAAKERQAAEAAGLTAQAKQNLDVFQAQYDAGQRQVMDVVGVYETFARQQEAEVELKYDAIRLRVAMAELLGVLADGSAI</sequence>
<keyword evidence="3" id="KW-1185">Reference proteome</keyword>
<reference evidence="2 3" key="1">
    <citation type="submission" date="2018-09" db="EMBL/GenBank/DDBJ databases">
        <title>Genomic Encyclopedia of Archaeal and Bacterial Type Strains, Phase II (KMG-II): from individual species to whole genera.</title>
        <authorList>
            <person name="Goeker M."/>
        </authorList>
    </citation>
    <scope>NUCLEOTIDE SEQUENCE [LARGE SCALE GENOMIC DNA]</scope>
    <source>
        <strain evidence="2 3">DSM 11458</strain>
    </source>
</reference>
<organism evidence="2 3">
    <name type="scientific">Sulfitobacter guttiformis</name>
    <dbReference type="NCBI Taxonomy" id="74349"/>
    <lineage>
        <taxon>Bacteria</taxon>
        <taxon>Pseudomonadati</taxon>
        <taxon>Pseudomonadota</taxon>
        <taxon>Alphaproteobacteria</taxon>
        <taxon>Rhodobacterales</taxon>
        <taxon>Roseobacteraceae</taxon>
        <taxon>Sulfitobacter</taxon>
    </lineage>
</organism>
<dbReference type="EMBL" id="RAQK01000002">
    <property type="protein sequence ID" value="RKE94589.1"/>
    <property type="molecule type" value="Genomic_DNA"/>
</dbReference>
<keyword evidence="1" id="KW-0732">Signal</keyword>
<dbReference type="GO" id="GO:0015562">
    <property type="term" value="F:efflux transmembrane transporter activity"/>
    <property type="evidence" value="ECO:0007669"/>
    <property type="project" value="InterPro"/>
</dbReference>
<dbReference type="Proteomes" id="UP000284407">
    <property type="component" value="Unassembled WGS sequence"/>
</dbReference>
<protein>
    <submittedName>
        <fullName evidence="2">Adhesin transport system outer membrane protein</fullName>
    </submittedName>
</protein>
<comment type="caution">
    <text evidence="2">The sequence shown here is derived from an EMBL/GenBank/DDBJ whole genome shotgun (WGS) entry which is preliminary data.</text>
</comment>
<dbReference type="SUPFAM" id="SSF56954">
    <property type="entry name" value="Outer membrane efflux proteins (OEP)"/>
    <property type="match status" value="1"/>
</dbReference>
<name>A0A420DK50_9RHOB</name>
<dbReference type="PROSITE" id="PS51257">
    <property type="entry name" value="PROKAR_LIPOPROTEIN"/>
    <property type="match status" value="1"/>
</dbReference>
<dbReference type="STRING" id="1443111.Z949_739"/>
<dbReference type="AlphaFoldDB" id="A0A420DK50"/>
<gene>
    <name evidence="2" type="ORF">C8N30_3719</name>
</gene>
<dbReference type="Gene3D" id="1.20.1600.10">
    <property type="entry name" value="Outer membrane efflux proteins (OEP)"/>
    <property type="match status" value="1"/>
</dbReference>